<keyword evidence="10" id="KW-0547">Nucleotide-binding</keyword>
<evidence type="ECO:0000256" key="3">
    <source>
        <dbReference type="ARBA" id="ARBA00012438"/>
    </source>
</evidence>
<dbReference type="PROSITE" id="PS50109">
    <property type="entry name" value="HIS_KIN"/>
    <property type="match status" value="1"/>
</dbReference>
<dbReference type="InterPro" id="IPR001610">
    <property type="entry name" value="PAC"/>
</dbReference>
<organism evidence="14 15">
    <name type="scientific">Bacteriovorax stolpii</name>
    <name type="common">Bdellovibrio stolpii</name>
    <dbReference type="NCBI Taxonomy" id="960"/>
    <lineage>
        <taxon>Bacteria</taxon>
        <taxon>Pseudomonadati</taxon>
        <taxon>Bdellovibrionota</taxon>
        <taxon>Bacteriovoracia</taxon>
        <taxon>Bacteriovoracales</taxon>
        <taxon>Bacteriovoracaceae</taxon>
        <taxon>Bacteriovorax</taxon>
    </lineage>
</organism>
<dbReference type="Gene3D" id="3.30.565.10">
    <property type="entry name" value="Histidine kinase-like ATPase, C-terminal domain"/>
    <property type="match status" value="1"/>
</dbReference>
<dbReference type="InterPro" id="IPR013656">
    <property type="entry name" value="PAS_4"/>
</dbReference>
<dbReference type="Pfam" id="PF08447">
    <property type="entry name" value="PAS_3"/>
    <property type="match status" value="3"/>
</dbReference>
<dbReference type="Gene3D" id="1.10.287.130">
    <property type="match status" value="1"/>
</dbReference>
<dbReference type="InterPro" id="IPR003661">
    <property type="entry name" value="HisK_dim/P_dom"/>
</dbReference>
<dbReference type="SMART" id="SM00086">
    <property type="entry name" value="PAC"/>
    <property type="match status" value="4"/>
</dbReference>
<keyword evidence="13" id="KW-0472">Membrane</keyword>
<keyword evidence="6" id="KW-0597">Phosphoprotein</keyword>
<dbReference type="RefSeq" id="WP_102243693.1">
    <property type="nucleotide sequence ID" value="NZ_CP025704.1"/>
</dbReference>
<evidence type="ECO:0000256" key="5">
    <source>
        <dbReference type="ARBA" id="ARBA00022519"/>
    </source>
</evidence>
<keyword evidence="11" id="KW-0418">Kinase</keyword>
<gene>
    <name evidence="14" type="ORF">C0V70_09845</name>
</gene>
<dbReference type="Proteomes" id="UP000235584">
    <property type="component" value="Chromosome"/>
</dbReference>
<dbReference type="NCBIfam" id="TIGR00229">
    <property type="entry name" value="sensory_box"/>
    <property type="match status" value="3"/>
</dbReference>
<reference evidence="14 15" key="1">
    <citation type="submission" date="2018-01" db="EMBL/GenBank/DDBJ databases">
        <title>Complete genome sequence of Bacteriovorax stolpii DSM12778.</title>
        <authorList>
            <person name="Tang B."/>
            <person name="Chang J."/>
        </authorList>
    </citation>
    <scope>NUCLEOTIDE SEQUENCE [LARGE SCALE GENOMIC DNA]</scope>
    <source>
        <strain evidence="14 15">DSM 12778</strain>
    </source>
</reference>
<dbReference type="Pfam" id="PF08448">
    <property type="entry name" value="PAS_4"/>
    <property type="match status" value="1"/>
</dbReference>
<dbReference type="InterPro" id="IPR005467">
    <property type="entry name" value="His_kinase_dom"/>
</dbReference>
<dbReference type="GO" id="GO:0005886">
    <property type="term" value="C:plasma membrane"/>
    <property type="evidence" value="ECO:0007669"/>
    <property type="project" value="UniProtKB-SubCell"/>
</dbReference>
<comment type="catalytic activity">
    <reaction evidence="1">
        <text>ATP + protein L-histidine = ADP + protein N-phospho-L-histidine.</text>
        <dbReference type="EC" id="2.7.13.3"/>
    </reaction>
</comment>
<dbReference type="SMART" id="SM00091">
    <property type="entry name" value="PAS"/>
    <property type="match status" value="4"/>
</dbReference>
<dbReference type="Gene3D" id="2.10.70.100">
    <property type="match status" value="1"/>
</dbReference>
<dbReference type="SUPFAM" id="SSF47384">
    <property type="entry name" value="Homodimeric domain of signal transducing histidine kinase"/>
    <property type="match status" value="1"/>
</dbReference>
<evidence type="ECO:0000313" key="15">
    <source>
        <dbReference type="Proteomes" id="UP000235584"/>
    </source>
</evidence>
<dbReference type="KEGG" id="bsto:C0V70_09845"/>
<dbReference type="InterPro" id="IPR035965">
    <property type="entry name" value="PAS-like_dom_sf"/>
</dbReference>
<dbReference type="Pfam" id="PF00512">
    <property type="entry name" value="HisKA"/>
    <property type="match status" value="1"/>
</dbReference>
<sequence length="841" mass="96869">MTRFGAEFFRHSPEMLCVADFNGHFVELSTPWTETLGYSIEELLQLPFFDLVHPNDIQKTKDEYYKFVGGEDYKTTNFINRFRHKNGHYRWLQWSASSDKNEKKIFCIVRDVTEERREINVLLEAQEVTQVGSWEIDLSTGDLFWSKMTHKIHETDPLTYHPKLEDGINFFNFEARDILEGKIKSLMENGNSYDLELPFITAKGKKTWVRCVGRASMYDNVVLRAYGTIEDIGLKRKEKSLYELIIENGNYGTWDWDLETNQVHFNDRWCSLVGLDVTKVKHDLATWDALAHPDDKIIAYRDIEDHLNGKTPYYRNVHRMKHADGHWVWILDQGKVVETRDGKPVRFSGTHTDITYVKELENERGLLNDRFKLVLAAIKFGVWEWNIKTNALAWDESMYELFDVSPNDFSGDYTAWEKTVHPDDKELVAAALQASIVDGIDFDTSFRIVLKNGHIRHIAAKGYVERDSNGKALRFSGINWDITKNVEQERIFETILNNIPIMITFYNHKGDVEWINPHWSEVLGWTLDDMKKVRDMAINLFATEREQQEAIQFMMEAPPEWREFTLVKKNGELAHTTWTNVRLEDGQIIGIGQDIGEKRMQEELIKDQQARMISSAKLSSLGEMASGIAHEINNPLAIIKGKAYQILKRLENGEVNVDFLSREISKIEQNSLRIVKIIKGLRTFSRHGEADPFKAVAFKSILDDVLELCYERFKYQGVELKVSGDLSTEIRCQETQLAQVVLNLINNAHDAVVDTPRPWVHVHADNDGEALRITVTDSGPGISEEIAQKIMQPFFTTKEVGMGTGLGLSISKGIVEIHGGRLFLDRNCPNTRFIIDLPLKK</sequence>
<dbReference type="InterPro" id="IPR036097">
    <property type="entry name" value="HisK_dim/P_sf"/>
</dbReference>
<keyword evidence="5" id="KW-0997">Cell inner membrane</keyword>
<dbReference type="GO" id="GO:0000155">
    <property type="term" value="F:phosphorelay sensor kinase activity"/>
    <property type="evidence" value="ECO:0007669"/>
    <property type="project" value="InterPro"/>
</dbReference>
<dbReference type="Gene3D" id="3.30.450.20">
    <property type="entry name" value="PAS domain"/>
    <property type="match status" value="5"/>
</dbReference>
<dbReference type="PROSITE" id="PS50112">
    <property type="entry name" value="PAS"/>
    <property type="match status" value="3"/>
</dbReference>
<dbReference type="SUPFAM" id="SSF55785">
    <property type="entry name" value="PYP-like sensor domain (PAS domain)"/>
    <property type="match status" value="5"/>
</dbReference>
<name>A0A2K9NSD3_BACTC</name>
<dbReference type="SMART" id="SM00388">
    <property type="entry name" value="HisKA"/>
    <property type="match status" value="1"/>
</dbReference>
<dbReference type="AlphaFoldDB" id="A0A2K9NSD3"/>
<evidence type="ECO:0000256" key="7">
    <source>
        <dbReference type="ARBA" id="ARBA00022679"/>
    </source>
</evidence>
<dbReference type="InterPro" id="IPR013655">
    <property type="entry name" value="PAS_fold_3"/>
</dbReference>
<dbReference type="FunFam" id="2.10.70.100:FF:000001">
    <property type="entry name" value="Sensory transduction histidine kinase"/>
    <property type="match status" value="1"/>
</dbReference>
<dbReference type="InterPro" id="IPR003594">
    <property type="entry name" value="HATPase_dom"/>
</dbReference>
<evidence type="ECO:0000256" key="13">
    <source>
        <dbReference type="ARBA" id="ARBA00023136"/>
    </source>
</evidence>
<proteinExistence type="predicted"/>
<dbReference type="CDD" id="cd00130">
    <property type="entry name" value="PAS"/>
    <property type="match status" value="3"/>
</dbReference>
<evidence type="ECO:0000256" key="9">
    <source>
        <dbReference type="ARBA" id="ARBA00022737"/>
    </source>
</evidence>
<evidence type="ECO:0000256" key="11">
    <source>
        <dbReference type="ARBA" id="ARBA00022777"/>
    </source>
</evidence>
<keyword evidence="4" id="KW-1003">Cell membrane</keyword>
<dbReference type="InterPro" id="IPR052162">
    <property type="entry name" value="Sensor_kinase/Photoreceptor"/>
</dbReference>
<dbReference type="InterPro" id="IPR000014">
    <property type="entry name" value="PAS"/>
</dbReference>
<dbReference type="InterPro" id="IPR004358">
    <property type="entry name" value="Sig_transdc_His_kin-like_C"/>
</dbReference>
<comment type="subcellular location">
    <subcellularLocation>
        <location evidence="2">Cell inner membrane</location>
        <topology evidence="2">Multi-pass membrane protein</topology>
    </subcellularLocation>
</comment>
<dbReference type="InterPro" id="IPR000700">
    <property type="entry name" value="PAS-assoc_C"/>
</dbReference>
<keyword evidence="15" id="KW-1185">Reference proteome</keyword>
<evidence type="ECO:0000256" key="4">
    <source>
        <dbReference type="ARBA" id="ARBA00022475"/>
    </source>
</evidence>
<evidence type="ECO:0000256" key="1">
    <source>
        <dbReference type="ARBA" id="ARBA00000085"/>
    </source>
</evidence>
<dbReference type="GO" id="GO:0000166">
    <property type="term" value="F:nucleotide binding"/>
    <property type="evidence" value="ECO:0007669"/>
    <property type="project" value="UniProtKB-KW"/>
</dbReference>
<dbReference type="EC" id="2.7.13.3" evidence="3"/>
<dbReference type="EMBL" id="CP025704">
    <property type="protein sequence ID" value="AUN98402.1"/>
    <property type="molecule type" value="Genomic_DNA"/>
</dbReference>
<dbReference type="SUPFAM" id="SSF55874">
    <property type="entry name" value="ATPase domain of HSP90 chaperone/DNA topoisomerase II/histidine kinase"/>
    <property type="match status" value="1"/>
</dbReference>
<evidence type="ECO:0000256" key="12">
    <source>
        <dbReference type="ARBA" id="ARBA00022989"/>
    </source>
</evidence>
<evidence type="ECO:0000256" key="8">
    <source>
        <dbReference type="ARBA" id="ARBA00022692"/>
    </source>
</evidence>
<keyword evidence="8" id="KW-0812">Transmembrane</keyword>
<dbReference type="PANTHER" id="PTHR43304">
    <property type="entry name" value="PHYTOCHROME-LIKE PROTEIN CPH1"/>
    <property type="match status" value="1"/>
</dbReference>
<keyword evidence="7" id="KW-0808">Transferase</keyword>
<evidence type="ECO:0000256" key="2">
    <source>
        <dbReference type="ARBA" id="ARBA00004429"/>
    </source>
</evidence>
<keyword evidence="12" id="KW-1133">Transmembrane helix</keyword>
<dbReference type="PANTHER" id="PTHR43304:SF1">
    <property type="entry name" value="PAC DOMAIN-CONTAINING PROTEIN"/>
    <property type="match status" value="1"/>
</dbReference>
<dbReference type="CDD" id="cd00082">
    <property type="entry name" value="HisKA"/>
    <property type="match status" value="1"/>
</dbReference>
<evidence type="ECO:0000313" key="14">
    <source>
        <dbReference type="EMBL" id="AUN98402.1"/>
    </source>
</evidence>
<dbReference type="Pfam" id="PF02518">
    <property type="entry name" value="HATPase_c"/>
    <property type="match status" value="1"/>
</dbReference>
<protein>
    <recommendedName>
        <fullName evidence="3">histidine kinase</fullName>
        <ecNumber evidence="3">2.7.13.3</ecNumber>
    </recommendedName>
</protein>
<evidence type="ECO:0000256" key="6">
    <source>
        <dbReference type="ARBA" id="ARBA00022553"/>
    </source>
</evidence>
<keyword evidence="9" id="KW-0677">Repeat</keyword>
<accession>A0A2K9NSD3</accession>
<dbReference type="SMART" id="SM00387">
    <property type="entry name" value="HATPase_c"/>
    <property type="match status" value="1"/>
</dbReference>
<dbReference type="PRINTS" id="PR00344">
    <property type="entry name" value="BCTRLSENSOR"/>
</dbReference>
<evidence type="ECO:0000256" key="10">
    <source>
        <dbReference type="ARBA" id="ARBA00022741"/>
    </source>
</evidence>
<dbReference type="PROSITE" id="PS50113">
    <property type="entry name" value="PAC"/>
    <property type="match status" value="1"/>
</dbReference>
<dbReference type="InterPro" id="IPR036890">
    <property type="entry name" value="HATPase_C_sf"/>
</dbReference>